<reference evidence="3 4" key="1">
    <citation type="submission" date="2024-03" db="EMBL/GenBank/DDBJ databases">
        <title>Aureococcus anophagefferens CCMP1851 and Kratosvirus quantuckense: Draft genome of a second virus-susceptible host strain in the model system.</title>
        <authorList>
            <person name="Chase E."/>
            <person name="Truchon A.R."/>
            <person name="Schepens W."/>
            <person name="Wilhelm S.W."/>
        </authorList>
    </citation>
    <scope>NUCLEOTIDE SEQUENCE [LARGE SCALE GENOMIC DNA]</scope>
    <source>
        <strain evidence="3 4">CCMP1851</strain>
    </source>
</reference>
<feature type="region of interest" description="Disordered" evidence="1">
    <location>
        <begin position="300"/>
        <end position="337"/>
    </location>
</feature>
<keyword evidence="3" id="KW-0418">Kinase</keyword>
<proteinExistence type="predicted"/>
<feature type="chain" id="PRO_5045515945" evidence="2">
    <location>
        <begin position="17"/>
        <end position="337"/>
    </location>
</feature>
<keyword evidence="3" id="KW-0808">Transferase</keyword>
<comment type="caution">
    <text evidence="3">The sequence shown here is derived from an EMBL/GenBank/DDBJ whole genome shotgun (WGS) entry which is preliminary data.</text>
</comment>
<evidence type="ECO:0000256" key="1">
    <source>
        <dbReference type="SAM" id="MobiDB-lite"/>
    </source>
</evidence>
<protein>
    <submittedName>
        <fullName evidence="3">Protein kinase</fullName>
    </submittedName>
</protein>
<dbReference type="InterPro" id="IPR027417">
    <property type="entry name" value="P-loop_NTPase"/>
</dbReference>
<dbReference type="GO" id="GO:0016301">
    <property type="term" value="F:kinase activity"/>
    <property type="evidence" value="ECO:0007669"/>
    <property type="project" value="UniProtKB-KW"/>
</dbReference>
<organism evidence="3 4">
    <name type="scientific">Aureococcus anophagefferens</name>
    <name type="common">Harmful bloom alga</name>
    <dbReference type="NCBI Taxonomy" id="44056"/>
    <lineage>
        <taxon>Eukaryota</taxon>
        <taxon>Sar</taxon>
        <taxon>Stramenopiles</taxon>
        <taxon>Ochrophyta</taxon>
        <taxon>Pelagophyceae</taxon>
        <taxon>Pelagomonadales</taxon>
        <taxon>Pelagomonadaceae</taxon>
        <taxon>Aureococcus</taxon>
    </lineage>
</organism>
<evidence type="ECO:0000256" key="2">
    <source>
        <dbReference type="SAM" id="SignalP"/>
    </source>
</evidence>
<feature type="compositionally biased region" description="Basic and acidic residues" evidence="1">
    <location>
        <begin position="308"/>
        <end position="319"/>
    </location>
</feature>
<dbReference type="Gene3D" id="3.40.50.300">
    <property type="entry name" value="P-loop containing nucleotide triphosphate hydrolases"/>
    <property type="match status" value="1"/>
</dbReference>
<feature type="signal peptide" evidence="2">
    <location>
        <begin position="1"/>
        <end position="16"/>
    </location>
</feature>
<dbReference type="Proteomes" id="UP001363151">
    <property type="component" value="Unassembled WGS sequence"/>
</dbReference>
<keyword evidence="4" id="KW-1185">Reference proteome</keyword>
<keyword evidence="2" id="KW-0732">Signal</keyword>
<sequence>MLRCVALALACASCRASLFASLVETHDDDAPADRREAAATPEAPPSKRDVLAWRSRLERKRACVSSGVGAFYLYHARKAAGTSLRAALQHAAKRSRVDYLETEGLSIDARFLGLRSVITVVSLRDPVRRVLSMYWYEHVGWHDGVTHDHSKLRTLRSWADEWVEGSAWKREFEKKHPGNVYVEVENYFTKMLTGWNRDGRGEALDGASLASAKAALDRFDFVFIVERGRRANHTRLLWDALGYELPLTSELRGDESAKARLRPKLAADEADVVRFLEARNALDAALYAYALALDDDRVAASAAPAPRTRGERPPCEKPPLRQLKPKTGIFRPPGHKH</sequence>
<dbReference type="EMBL" id="JBBJCI010000427">
    <property type="protein sequence ID" value="KAK7230593.1"/>
    <property type="molecule type" value="Genomic_DNA"/>
</dbReference>
<evidence type="ECO:0000313" key="3">
    <source>
        <dbReference type="EMBL" id="KAK7230593.1"/>
    </source>
</evidence>
<name>A0ABR1FGY8_AURAN</name>
<accession>A0ABR1FGY8</accession>
<gene>
    <name evidence="3" type="primary">WEE1</name>
    <name evidence="3" type="ORF">SO694_00079157</name>
</gene>
<evidence type="ECO:0000313" key="4">
    <source>
        <dbReference type="Proteomes" id="UP001363151"/>
    </source>
</evidence>